<dbReference type="InterPro" id="IPR036388">
    <property type="entry name" value="WH-like_DNA-bd_sf"/>
</dbReference>
<name>A0A150H187_GONPE</name>
<feature type="domain" description="Helicase ATP-binding" evidence="9">
    <location>
        <begin position="103"/>
        <end position="245"/>
    </location>
</feature>
<dbReference type="SMART" id="SM00490">
    <property type="entry name" value="HELICc"/>
    <property type="match status" value="1"/>
</dbReference>
<keyword evidence="2" id="KW-0547">Nucleotide-binding</keyword>
<dbReference type="Gene3D" id="3.40.50.300">
    <property type="entry name" value="P-loop containing nucleotide triphosphate hydrolases"/>
    <property type="match status" value="2"/>
</dbReference>
<evidence type="ECO:0000259" key="10">
    <source>
        <dbReference type="PROSITE" id="PS51194"/>
    </source>
</evidence>
<evidence type="ECO:0000256" key="4">
    <source>
        <dbReference type="ARBA" id="ARBA00023125"/>
    </source>
</evidence>
<accession>A0A150H187</accession>
<dbReference type="SMART" id="SM00487">
    <property type="entry name" value="DEXDc"/>
    <property type="match status" value="1"/>
</dbReference>
<keyword evidence="4" id="KW-0238">DNA-binding</keyword>
<dbReference type="GO" id="GO:0043138">
    <property type="term" value="F:3'-5' DNA helicase activity"/>
    <property type="evidence" value="ECO:0007669"/>
    <property type="project" value="UniProtKB-EC"/>
</dbReference>
<evidence type="ECO:0000313" key="12">
    <source>
        <dbReference type="Proteomes" id="UP000075714"/>
    </source>
</evidence>
<evidence type="ECO:0000259" key="9">
    <source>
        <dbReference type="PROSITE" id="PS51192"/>
    </source>
</evidence>
<feature type="compositionally biased region" description="Low complexity" evidence="8">
    <location>
        <begin position="756"/>
        <end position="780"/>
    </location>
</feature>
<dbReference type="PANTHER" id="PTHR13710">
    <property type="entry name" value="DNA HELICASE RECQ FAMILY MEMBER"/>
    <property type="match status" value="1"/>
</dbReference>
<dbReference type="PROSITE" id="PS51194">
    <property type="entry name" value="HELICASE_CTER"/>
    <property type="match status" value="1"/>
</dbReference>
<comment type="similarity">
    <text evidence="1">Belongs to the helicase family. RecQ subfamily.</text>
</comment>
<evidence type="ECO:0000256" key="1">
    <source>
        <dbReference type="ARBA" id="ARBA00005446"/>
    </source>
</evidence>
<feature type="region of interest" description="Disordered" evidence="8">
    <location>
        <begin position="713"/>
        <end position="862"/>
    </location>
</feature>
<comment type="caution">
    <text evidence="11">The sequence shown here is derived from an EMBL/GenBank/DDBJ whole genome shotgun (WGS) entry which is preliminary data.</text>
</comment>
<feature type="domain" description="Helicase C-terminal" evidence="10">
    <location>
        <begin position="283"/>
        <end position="429"/>
    </location>
</feature>
<dbReference type="CDD" id="cd18794">
    <property type="entry name" value="SF2_C_RecQ"/>
    <property type="match status" value="1"/>
</dbReference>
<dbReference type="GO" id="GO:0005694">
    <property type="term" value="C:chromosome"/>
    <property type="evidence" value="ECO:0007669"/>
    <property type="project" value="TreeGrafter"/>
</dbReference>
<dbReference type="GO" id="GO:0000724">
    <property type="term" value="P:double-strand break repair via homologous recombination"/>
    <property type="evidence" value="ECO:0007669"/>
    <property type="project" value="TreeGrafter"/>
</dbReference>
<feature type="compositionally biased region" description="Low complexity" evidence="8">
    <location>
        <begin position="732"/>
        <end position="748"/>
    </location>
</feature>
<keyword evidence="3" id="KW-0067">ATP-binding</keyword>
<dbReference type="Proteomes" id="UP000075714">
    <property type="component" value="Unassembled WGS sequence"/>
</dbReference>
<keyword evidence="5" id="KW-0413">Isomerase</keyword>
<dbReference type="PANTHER" id="PTHR13710:SF105">
    <property type="entry name" value="ATP-DEPENDENT DNA HELICASE Q1"/>
    <property type="match status" value="1"/>
</dbReference>
<dbReference type="GO" id="GO:0009378">
    <property type="term" value="F:four-way junction helicase activity"/>
    <property type="evidence" value="ECO:0007669"/>
    <property type="project" value="TreeGrafter"/>
</dbReference>
<dbReference type="InterPro" id="IPR027417">
    <property type="entry name" value="P-loop_NTPase"/>
</dbReference>
<dbReference type="InterPro" id="IPR001650">
    <property type="entry name" value="Helicase_C-like"/>
</dbReference>
<dbReference type="GO" id="GO:0003677">
    <property type="term" value="F:DNA binding"/>
    <property type="evidence" value="ECO:0007669"/>
    <property type="project" value="UniProtKB-KW"/>
</dbReference>
<dbReference type="STRING" id="33097.A0A150H187"/>
<dbReference type="GO" id="GO:0005524">
    <property type="term" value="F:ATP binding"/>
    <property type="evidence" value="ECO:0007669"/>
    <property type="project" value="UniProtKB-KW"/>
</dbReference>
<reference evidence="12" key="1">
    <citation type="journal article" date="2016" name="Nat. Commun.">
        <title>The Gonium pectorale genome demonstrates co-option of cell cycle regulation during the evolution of multicellularity.</title>
        <authorList>
            <person name="Hanschen E.R."/>
            <person name="Marriage T.N."/>
            <person name="Ferris P.J."/>
            <person name="Hamaji T."/>
            <person name="Toyoda A."/>
            <person name="Fujiyama A."/>
            <person name="Neme R."/>
            <person name="Noguchi H."/>
            <person name="Minakuchi Y."/>
            <person name="Suzuki M."/>
            <person name="Kawai-Toyooka H."/>
            <person name="Smith D.R."/>
            <person name="Sparks H."/>
            <person name="Anderson J."/>
            <person name="Bakaric R."/>
            <person name="Luria V."/>
            <person name="Karger A."/>
            <person name="Kirschner M.W."/>
            <person name="Durand P.M."/>
            <person name="Michod R.E."/>
            <person name="Nozaki H."/>
            <person name="Olson B.J."/>
        </authorList>
    </citation>
    <scope>NUCLEOTIDE SEQUENCE [LARGE SCALE GENOMIC DNA]</scope>
    <source>
        <strain evidence="12">NIES-2863</strain>
    </source>
</reference>
<proteinExistence type="inferred from homology"/>
<evidence type="ECO:0000256" key="6">
    <source>
        <dbReference type="ARBA" id="ARBA00034617"/>
    </source>
</evidence>
<keyword evidence="12" id="KW-1185">Reference proteome</keyword>
<organism evidence="11 12">
    <name type="scientific">Gonium pectorale</name>
    <name type="common">Green alga</name>
    <dbReference type="NCBI Taxonomy" id="33097"/>
    <lineage>
        <taxon>Eukaryota</taxon>
        <taxon>Viridiplantae</taxon>
        <taxon>Chlorophyta</taxon>
        <taxon>core chlorophytes</taxon>
        <taxon>Chlorophyceae</taxon>
        <taxon>CS clade</taxon>
        <taxon>Chlamydomonadales</taxon>
        <taxon>Volvocaceae</taxon>
        <taxon>Gonium</taxon>
    </lineage>
</organism>
<dbReference type="PROSITE" id="PS51192">
    <property type="entry name" value="HELICASE_ATP_BIND_1"/>
    <property type="match status" value="1"/>
</dbReference>
<comment type="catalytic activity">
    <reaction evidence="6">
        <text>Couples ATP hydrolysis with the unwinding of duplex DNA by translocating in the 3'-5' direction.</text>
        <dbReference type="EC" id="5.6.2.4"/>
    </reaction>
</comment>
<dbReference type="InterPro" id="IPR011545">
    <property type="entry name" value="DEAD/DEAH_box_helicase_dom"/>
</dbReference>
<dbReference type="OrthoDB" id="10261556at2759"/>
<dbReference type="EC" id="5.6.2.4" evidence="7"/>
<sequence length="862" mass="90727">MDSDDGIDLTGPDPEQEAAPLQQQLDAVEDELDEVKSQLEYLMQRQDLLRSRRDQLLRRIEQERRAPRADWQQETFPWSQRLGQALRDVFGLREFRPLQREVMNATLQGRDVLVLLPSGGGKSLCYQLPALVGPPGGMTLVVSPLLSLIQDQVLSLRALGLGGCALTSLSSKEEVAEVYSKMDRGEVQLLYVTPEKIVSSKRFMSKLEKVHQAGRLARIAIDEAHCASQWGNDFRPVCEDLKTILRIGGCEFFRASVNRPNLFYEVRPKPAAAADATAAIVAWVQQHYPAGESGIVYCLTRKDCETVAAELVAGGLTARHYHADMEPGPREAAHAAWSAGRVQVMVATVAFGMGINKPDVRFVVHHSLSKSLENYYQESGRAGRDSRPARCLMFYRFSDALRQAAIVCFEPSWQTNLAAIMNYAAASPGAAQQGAPAAGGAGGGGGGCRRAIIQRHFAEAPAECRCMCDNCCAAAAGPLPPARDVSRHAAAVLAILRQQQAKEKKATLIQLVDLWRGSKETGVGKEAKAMSKDENEAVIAAMMYSGLLQFEFGHTAYATNTYLKATPKGLQLLEAAEKGAPQQLHLLLPATAADAAAAPGAAAAAGASSSRKKTKAAAAASVAAGAYGERGDGAGEQASAAQAPQAAALERWRCARARALGVFPHSVLSAEQLGALAALPVPAGEDALRAAVGARRYELYGGELEAVLAGRWAPGPEDAGAEVDGEGGGAGERAPGGPTGGTRAAGSRPGPGSGAGEAAAGQRRQQQKPAPVARGGLEVVVLDDSEDDAGHEGAVGAVAPRPRSAAAASGPGRGGGAVRRDGRGVGSGEGDVESDLEGDEGDRGDDDDFVADLPQSKRRRGT</sequence>
<gene>
    <name evidence="11" type="ORF">GPECTOR_2g1386</name>
</gene>
<evidence type="ECO:0000256" key="3">
    <source>
        <dbReference type="ARBA" id="ARBA00022840"/>
    </source>
</evidence>
<evidence type="ECO:0000256" key="2">
    <source>
        <dbReference type="ARBA" id="ARBA00022741"/>
    </source>
</evidence>
<feature type="compositionally biased region" description="Low complexity" evidence="8">
    <location>
        <begin position="794"/>
        <end position="810"/>
    </location>
</feature>
<feature type="compositionally biased region" description="Acidic residues" evidence="8">
    <location>
        <begin position="830"/>
        <end position="850"/>
    </location>
</feature>
<dbReference type="GO" id="GO:0016592">
    <property type="term" value="C:mediator complex"/>
    <property type="evidence" value="ECO:0007669"/>
    <property type="project" value="TreeGrafter"/>
</dbReference>
<feature type="region of interest" description="Disordered" evidence="8">
    <location>
        <begin position="1"/>
        <end position="22"/>
    </location>
</feature>
<dbReference type="Gene3D" id="1.10.10.10">
    <property type="entry name" value="Winged helix-like DNA-binding domain superfamily/Winged helix DNA-binding domain"/>
    <property type="match status" value="1"/>
</dbReference>
<evidence type="ECO:0000313" key="11">
    <source>
        <dbReference type="EMBL" id="KXZ55835.1"/>
    </source>
</evidence>
<dbReference type="EMBL" id="LSYV01000003">
    <property type="protein sequence ID" value="KXZ55835.1"/>
    <property type="molecule type" value="Genomic_DNA"/>
</dbReference>
<evidence type="ECO:0000256" key="8">
    <source>
        <dbReference type="SAM" id="MobiDB-lite"/>
    </source>
</evidence>
<dbReference type="SUPFAM" id="SSF52540">
    <property type="entry name" value="P-loop containing nucleoside triphosphate hydrolases"/>
    <property type="match status" value="1"/>
</dbReference>
<protein>
    <recommendedName>
        <fullName evidence="7">DNA 3'-5' helicase</fullName>
        <ecNumber evidence="7">5.6.2.4</ecNumber>
    </recommendedName>
</protein>
<dbReference type="InterPro" id="IPR014001">
    <property type="entry name" value="Helicase_ATP-bd"/>
</dbReference>
<dbReference type="AlphaFoldDB" id="A0A150H187"/>
<dbReference type="Pfam" id="PF00271">
    <property type="entry name" value="Helicase_C"/>
    <property type="match status" value="1"/>
</dbReference>
<dbReference type="Pfam" id="PF00270">
    <property type="entry name" value="DEAD"/>
    <property type="match status" value="1"/>
</dbReference>
<evidence type="ECO:0000256" key="7">
    <source>
        <dbReference type="ARBA" id="ARBA00034808"/>
    </source>
</evidence>
<dbReference type="GO" id="GO:0005737">
    <property type="term" value="C:cytoplasm"/>
    <property type="evidence" value="ECO:0007669"/>
    <property type="project" value="TreeGrafter"/>
</dbReference>
<evidence type="ECO:0000256" key="5">
    <source>
        <dbReference type="ARBA" id="ARBA00023235"/>
    </source>
</evidence>